<evidence type="ECO:0000256" key="2">
    <source>
        <dbReference type="PIRSR" id="PIRSR639069-2"/>
    </source>
</evidence>
<accession>A0A1G9VLR5</accession>
<dbReference type="InterPro" id="IPR039069">
    <property type="entry name" value="CE7"/>
</dbReference>
<dbReference type="GO" id="GO:0052689">
    <property type="term" value="F:carboxylic ester hydrolase activity"/>
    <property type="evidence" value="ECO:0007669"/>
    <property type="project" value="TreeGrafter"/>
</dbReference>
<name>A0A1G9VLR5_9ACTN</name>
<dbReference type="InterPro" id="IPR008391">
    <property type="entry name" value="AXE1_dom"/>
</dbReference>
<dbReference type="RefSeq" id="WP_093782387.1">
    <property type="nucleotide sequence ID" value="NZ_FNIE01000001.1"/>
</dbReference>
<dbReference type="GO" id="GO:0005976">
    <property type="term" value="P:polysaccharide metabolic process"/>
    <property type="evidence" value="ECO:0007669"/>
    <property type="project" value="TreeGrafter"/>
</dbReference>
<dbReference type="STRING" id="310781.SAMN05216259_101319"/>
<dbReference type="PANTHER" id="PTHR40111:SF1">
    <property type="entry name" value="CEPHALOSPORIN-C DEACETYLASE"/>
    <property type="match status" value="1"/>
</dbReference>
<proteinExistence type="predicted"/>
<reference evidence="5 6" key="1">
    <citation type="submission" date="2016-10" db="EMBL/GenBank/DDBJ databases">
        <authorList>
            <person name="de Groot N.N."/>
        </authorList>
    </citation>
    <scope>NUCLEOTIDE SEQUENCE [LARGE SCALE GENOMIC DNA]</scope>
    <source>
        <strain evidence="5 6">CGMCC 4.2022</strain>
    </source>
</reference>
<feature type="region of interest" description="Disordered" evidence="3">
    <location>
        <begin position="120"/>
        <end position="148"/>
    </location>
</feature>
<dbReference type="AlphaFoldDB" id="A0A1G9VLR5"/>
<dbReference type="SUPFAM" id="SSF53474">
    <property type="entry name" value="alpha/beta-Hydrolases"/>
    <property type="match status" value="1"/>
</dbReference>
<sequence length="323" mass="35105">MLIDMPLAELRSYRPEPSEPADFDDFWQRTLADARAQAAPAQFAPYASGLRTVDVFDVTFTGYAGQPVRAWLLLPRHTEGPLPCVVEFIGYQGGRGFPHEYLTWSAAGYANLVMDNRGQGSGGHTHAVTPDPAPAGAPHTPGYLTRGIESPQTSYYRRLFTDAVRAVDTARAHPRIDPERIAVYGGSQGGGIALAAAALGGPVAAALLDVPFLCHFRRAAEITDAGPYSELVTFVRTQRHREQEAFATLDYFDGVNLAARATAPALFSVALMDAVCPPSTVFAAYNRWGGPHKDIRVWKFNGHEQGGAYQTDEQIRFLEKALG</sequence>
<dbReference type="EMBL" id="FNIE01000001">
    <property type="protein sequence ID" value="SDM72971.1"/>
    <property type="molecule type" value="Genomic_DNA"/>
</dbReference>
<organism evidence="5 6">
    <name type="scientific">Actinacidiphila guanduensis</name>
    <dbReference type="NCBI Taxonomy" id="310781"/>
    <lineage>
        <taxon>Bacteria</taxon>
        <taxon>Bacillati</taxon>
        <taxon>Actinomycetota</taxon>
        <taxon>Actinomycetes</taxon>
        <taxon>Kitasatosporales</taxon>
        <taxon>Streptomycetaceae</taxon>
        <taxon>Actinacidiphila</taxon>
    </lineage>
</organism>
<feature type="domain" description="Acetyl xylan esterase" evidence="4">
    <location>
        <begin position="2"/>
        <end position="320"/>
    </location>
</feature>
<dbReference type="Proteomes" id="UP000199341">
    <property type="component" value="Unassembled WGS sequence"/>
</dbReference>
<dbReference type="Pfam" id="PF05448">
    <property type="entry name" value="AXE1"/>
    <property type="match status" value="1"/>
</dbReference>
<evidence type="ECO:0000313" key="6">
    <source>
        <dbReference type="Proteomes" id="UP000199341"/>
    </source>
</evidence>
<gene>
    <name evidence="5" type="ORF">SAMN05216259_101319</name>
</gene>
<dbReference type="PANTHER" id="PTHR40111">
    <property type="entry name" value="CEPHALOSPORIN-C DEACETYLASE"/>
    <property type="match status" value="1"/>
</dbReference>
<evidence type="ECO:0000256" key="3">
    <source>
        <dbReference type="SAM" id="MobiDB-lite"/>
    </source>
</evidence>
<feature type="active site" description="Nucleophile" evidence="1">
    <location>
        <position position="187"/>
    </location>
</feature>
<evidence type="ECO:0000256" key="1">
    <source>
        <dbReference type="PIRSR" id="PIRSR639069-1"/>
    </source>
</evidence>
<feature type="binding site" evidence="2">
    <location>
        <position position="91"/>
    </location>
    <ligand>
        <name>substrate</name>
    </ligand>
</feature>
<dbReference type="OrthoDB" id="9770528at2"/>
<evidence type="ECO:0000259" key="4">
    <source>
        <dbReference type="Pfam" id="PF05448"/>
    </source>
</evidence>
<evidence type="ECO:0000313" key="5">
    <source>
        <dbReference type="EMBL" id="SDM72971.1"/>
    </source>
</evidence>
<dbReference type="InterPro" id="IPR029058">
    <property type="entry name" value="AB_hydrolase_fold"/>
</dbReference>
<keyword evidence="6" id="KW-1185">Reference proteome</keyword>
<dbReference type="Gene3D" id="3.40.50.1820">
    <property type="entry name" value="alpha/beta hydrolase"/>
    <property type="match status" value="1"/>
</dbReference>
<protein>
    <submittedName>
        <fullName evidence="5">Cephalosporin-C deacetylase</fullName>
    </submittedName>
</protein>
<feature type="active site" description="Charge relay system" evidence="1">
    <location>
        <position position="273"/>
    </location>
</feature>
<feature type="active site" description="Charge relay system" evidence="1">
    <location>
        <position position="303"/>
    </location>
</feature>